<dbReference type="AlphaFoldDB" id="A0A9D4LW83"/>
<organism evidence="1 2">
    <name type="scientific">Dreissena polymorpha</name>
    <name type="common">Zebra mussel</name>
    <name type="synonym">Mytilus polymorpha</name>
    <dbReference type="NCBI Taxonomy" id="45954"/>
    <lineage>
        <taxon>Eukaryota</taxon>
        <taxon>Metazoa</taxon>
        <taxon>Spiralia</taxon>
        <taxon>Lophotrochozoa</taxon>
        <taxon>Mollusca</taxon>
        <taxon>Bivalvia</taxon>
        <taxon>Autobranchia</taxon>
        <taxon>Heteroconchia</taxon>
        <taxon>Euheterodonta</taxon>
        <taxon>Imparidentia</taxon>
        <taxon>Neoheterodontei</taxon>
        <taxon>Myida</taxon>
        <taxon>Dreissenoidea</taxon>
        <taxon>Dreissenidae</taxon>
        <taxon>Dreissena</taxon>
    </lineage>
</organism>
<name>A0A9D4LW83_DREPO</name>
<gene>
    <name evidence="1" type="ORF">DPMN_028399</name>
</gene>
<dbReference type="Proteomes" id="UP000828390">
    <property type="component" value="Unassembled WGS sequence"/>
</dbReference>
<evidence type="ECO:0000313" key="1">
    <source>
        <dbReference type="EMBL" id="KAH3865360.1"/>
    </source>
</evidence>
<keyword evidence="2" id="KW-1185">Reference proteome</keyword>
<evidence type="ECO:0000313" key="2">
    <source>
        <dbReference type="Proteomes" id="UP000828390"/>
    </source>
</evidence>
<protein>
    <submittedName>
        <fullName evidence="1">Uncharacterized protein</fullName>
    </submittedName>
</protein>
<reference evidence="1" key="2">
    <citation type="submission" date="2020-11" db="EMBL/GenBank/DDBJ databases">
        <authorList>
            <person name="McCartney M.A."/>
            <person name="Auch B."/>
            <person name="Kono T."/>
            <person name="Mallez S."/>
            <person name="Becker A."/>
            <person name="Gohl D.M."/>
            <person name="Silverstein K.A.T."/>
            <person name="Koren S."/>
            <person name="Bechman K.B."/>
            <person name="Herman A."/>
            <person name="Abrahante J.E."/>
            <person name="Garbe J."/>
        </authorList>
    </citation>
    <scope>NUCLEOTIDE SEQUENCE</scope>
    <source>
        <strain evidence="1">Duluth1</strain>
        <tissue evidence="1">Whole animal</tissue>
    </source>
</reference>
<reference evidence="1" key="1">
    <citation type="journal article" date="2019" name="bioRxiv">
        <title>The Genome of the Zebra Mussel, Dreissena polymorpha: A Resource for Invasive Species Research.</title>
        <authorList>
            <person name="McCartney M.A."/>
            <person name="Auch B."/>
            <person name="Kono T."/>
            <person name="Mallez S."/>
            <person name="Zhang Y."/>
            <person name="Obille A."/>
            <person name="Becker A."/>
            <person name="Abrahante J.E."/>
            <person name="Garbe J."/>
            <person name="Badalamenti J.P."/>
            <person name="Herman A."/>
            <person name="Mangelson H."/>
            <person name="Liachko I."/>
            <person name="Sullivan S."/>
            <person name="Sone E.D."/>
            <person name="Koren S."/>
            <person name="Silverstein K.A.T."/>
            <person name="Beckman K.B."/>
            <person name="Gohl D.M."/>
        </authorList>
    </citation>
    <scope>NUCLEOTIDE SEQUENCE</scope>
    <source>
        <strain evidence="1">Duluth1</strain>
        <tissue evidence="1">Whole animal</tissue>
    </source>
</reference>
<comment type="caution">
    <text evidence="1">The sequence shown here is derived from an EMBL/GenBank/DDBJ whole genome shotgun (WGS) entry which is preliminary data.</text>
</comment>
<accession>A0A9D4LW83</accession>
<proteinExistence type="predicted"/>
<sequence length="74" mass="8539">MHQVIRLSERLPVEASGEVLRPMLTRCWGKSNVMLVPCRYVLFPYMFRGWTALHGHAAPCVLKARTITYMYITA</sequence>
<dbReference type="EMBL" id="JAIWYP010000002">
    <property type="protein sequence ID" value="KAH3865360.1"/>
    <property type="molecule type" value="Genomic_DNA"/>
</dbReference>